<dbReference type="GO" id="GO:0047091">
    <property type="term" value="F:L-lysine 6-monooxygenase (NADPH) activity"/>
    <property type="evidence" value="ECO:0007669"/>
    <property type="project" value="UniProtKB-EC"/>
</dbReference>
<keyword evidence="10 16" id="KW-0503">Monooxygenase</keyword>
<evidence type="ECO:0000256" key="5">
    <source>
        <dbReference type="ARBA" id="ARBA00016406"/>
    </source>
</evidence>
<dbReference type="PANTHER" id="PTHR42802:SF1">
    <property type="entry name" value="L-ORNITHINE N(5)-MONOOXYGENASE"/>
    <property type="match status" value="1"/>
</dbReference>
<comment type="cofactor">
    <cofactor evidence="1">
        <name>FAD</name>
        <dbReference type="ChEBI" id="CHEBI:57692"/>
    </cofactor>
</comment>
<evidence type="ECO:0000256" key="7">
    <source>
        <dbReference type="ARBA" id="ARBA00022827"/>
    </source>
</evidence>
<dbReference type="Gene3D" id="3.50.50.60">
    <property type="entry name" value="FAD/NAD(P)-binding domain"/>
    <property type="match status" value="1"/>
</dbReference>
<evidence type="ECO:0000256" key="12">
    <source>
        <dbReference type="ARBA" id="ARBA00031158"/>
    </source>
</evidence>
<evidence type="ECO:0000256" key="3">
    <source>
        <dbReference type="ARBA" id="ARBA00007588"/>
    </source>
</evidence>
<evidence type="ECO:0000256" key="14">
    <source>
        <dbReference type="ARBA" id="ARBA00032738"/>
    </source>
</evidence>
<dbReference type="EMBL" id="CP058905">
    <property type="protein sequence ID" value="QLK00496.1"/>
    <property type="molecule type" value="Genomic_DNA"/>
</dbReference>
<keyword evidence="8" id="KW-0521">NADP</keyword>
<comment type="similarity">
    <text evidence="3">Belongs to the lysine N(6)-hydroxylase/L-ornithine N(5)-oxygenase family.</text>
</comment>
<gene>
    <name evidence="16" type="ORF">HZU44_10925</name>
</gene>
<accession>A0A7D5YHJ6</accession>
<evidence type="ECO:0000256" key="2">
    <source>
        <dbReference type="ARBA" id="ARBA00004924"/>
    </source>
</evidence>
<keyword evidence="9" id="KW-0560">Oxidoreductase</keyword>
<keyword evidence="6" id="KW-0285">Flavoprotein</keyword>
<evidence type="ECO:0000256" key="11">
    <source>
        <dbReference type="ARBA" id="ARBA00029939"/>
    </source>
</evidence>
<evidence type="ECO:0000256" key="4">
    <source>
        <dbReference type="ARBA" id="ARBA00013076"/>
    </source>
</evidence>
<dbReference type="Pfam" id="PF13434">
    <property type="entry name" value="Lys_Orn_oxgnase"/>
    <property type="match status" value="1"/>
</dbReference>
<evidence type="ECO:0000256" key="9">
    <source>
        <dbReference type="ARBA" id="ARBA00023002"/>
    </source>
</evidence>
<proteinExistence type="inferred from homology"/>
<organism evidence="16">
    <name type="scientific">Micromonospora carbonacea</name>
    <dbReference type="NCBI Taxonomy" id="47853"/>
    <lineage>
        <taxon>Bacteria</taxon>
        <taxon>Bacillati</taxon>
        <taxon>Actinomycetota</taxon>
        <taxon>Actinomycetes</taxon>
        <taxon>Micromonosporales</taxon>
        <taxon>Micromonosporaceae</taxon>
        <taxon>Micromonospora</taxon>
    </lineage>
</organism>
<comment type="catalytic activity">
    <reaction evidence="15">
        <text>L-lysine + NADPH + O2 = N(6)-hydroxy-L-lysine + NADP(+) + H2O</text>
        <dbReference type="Rhea" id="RHEA:23228"/>
        <dbReference type="ChEBI" id="CHEBI:15377"/>
        <dbReference type="ChEBI" id="CHEBI:15379"/>
        <dbReference type="ChEBI" id="CHEBI:32551"/>
        <dbReference type="ChEBI" id="CHEBI:57783"/>
        <dbReference type="ChEBI" id="CHEBI:57820"/>
        <dbReference type="ChEBI" id="CHEBI:58349"/>
        <dbReference type="EC" id="1.14.13.59"/>
    </reaction>
</comment>
<comment type="pathway">
    <text evidence="2">Siderophore biosynthesis.</text>
</comment>
<evidence type="ECO:0000256" key="13">
    <source>
        <dbReference type="ARBA" id="ARBA00032493"/>
    </source>
</evidence>
<evidence type="ECO:0000256" key="10">
    <source>
        <dbReference type="ARBA" id="ARBA00023033"/>
    </source>
</evidence>
<dbReference type="PANTHER" id="PTHR42802">
    <property type="entry name" value="MONOOXYGENASE"/>
    <property type="match status" value="1"/>
</dbReference>
<dbReference type="AlphaFoldDB" id="A0A7D5YHJ6"/>
<dbReference type="InterPro" id="IPR036188">
    <property type="entry name" value="FAD/NAD-bd_sf"/>
</dbReference>
<dbReference type="InterPro" id="IPR025700">
    <property type="entry name" value="Lys/Orn_oxygenase"/>
</dbReference>
<evidence type="ECO:0000256" key="6">
    <source>
        <dbReference type="ARBA" id="ARBA00022630"/>
    </source>
</evidence>
<evidence type="ECO:0000256" key="8">
    <source>
        <dbReference type="ARBA" id="ARBA00022857"/>
    </source>
</evidence>
<dbReference type="SUPFAM" id="SSF51905">
    <property type="entry name" value="FAD/NAD(P)-binding domain"/>
    <property type="match status" value="1"/>
</dbReference>
<sequence length="159" mass="17645">MLAAAMMPDGADIQNHPVSDLVTPRNPRSRYTFVNFLHEQGRLSKYLNLPVDRPLRKEYARYIQWVAETVPADVDYGRNVTAIRFAGSGAEVRTTDGGSYLGRPVVVAPGRSPYLPTVFDGVPFPRAVHTSRFLPGIADWTGTGPARWRPWAPARAPSR</sequence>
<protein>
    <recommendedName>
        <fullName evidence="5">L-lysine N6-monooxygenase MbtG</fullName>
        <ecNumber evidence="4">1.14.13.59</ecNumber>
    </recommendedName>
    <alternativeName>
        <fullName evidence="14">Lysine 6-N-hydroxylase</fullName>
    </alternativeName>
    <alternativeName>
        <fullName evidence="13">Lysine N6-hydroxylase</fullName>
    </alternativeName>
    <alternativeName>
        <fullName evidence="11">Lysine-N-oxygenase</fullName>
    </alternativeName>
    <alternativeName>
        <fullName evidence="12">Mycobactin synthase protein G</fullName>
    </alternativeName>
</protein>
<reference evidence="16" key="1">
    <citation type="submission" date="2020-08" db="EMBL/GenBank/DDBJ databases">
        <title>A bifunctional nitrone conjugated secondary metabolite targeting the ribosome.</title>
        <authorList>
            <person name="Limbrick E.M."/>
            <person name="Graf M."/>
            <person name="Derewacz D.K."/>
            <person name="Nguyen F."/>
            <person name="Spraggins J.M."/>
            <person name="Wieland M."/>
            <person name="Ynigez-Gutierrez A.E."/>
            <person name="Reisman B.J."/>
            <person name="Zinshteyn B."/>
            <person name="McCulloch K."/>
            <person name="Iverson T.M."/>
            <person name="Green R."/>
            <person name="Wilson D.N."/>
            <person name="Bachmann B.O."/>
        </authorList>
    </citation>
    <scope>NUCLEOTIDE SEQUENCE</scope>
    <source>
        <strain evidence="16">Africana</strain>
    </source>
</reference>
<dbReference type="EC" id="1.14.13.59" evidence="4"/>
<evidence type="ECO:0000256" key="1">
    <source>
        <dbReference type="ARBA" id="ARBA00001974"/>
    </source>
</evidence>
<name>A0A7D5YHJ6_9ACTN</name>
<evidence type="ECO:0000313" key="16">
    <source>
        <dbReference type="EMBL" id="QLK00496.1"/>
    </source>
</evidence>
<evidence type="ECO:0000256" key="15">
    <source>
        <dbReference type="ARBA" id="ARBA00048407"/>
    </source>
</evidence>
<keyword evidence="7" id="KW-0274">FAD</keyword>